<dbReference type="InterPro" id="IPR010982">
    <property type="entry name" value="Lambda_DNA-bd_dom_sf"/>
</dbReference>
<dbReference type="Proteomes" id="UP000579153">
    <property type="component" value="Unassembled WGS sequence"/>
</dbReference>
<comment type="caution">
    <text evidence="2">The sequence shown here is derived from an EMBL/GenBank/DDBJ whole genome shotgun (WGS) entry which is preliminary data.</text>
</comment>
<protein>
    <submittedName>
        <fullName evidence="2">Transcriptional regulator with XRE-family HTH domain</fullName>
    </submittedName>
</protein>
<keyword evidence="3" id="KW-1185">Reference proteome</keyword>
<dbReference type="GO" id="GO:0003677">
    <property type="term" value="F:DNA binding"/>
    <property type="evidence" value="ECO:0007669"/>
    <property type="project" value="InterPro"/>
</dbReference>
<name>A0A7W9LE12_9ACTN</name>
<evidence type="ECO:0000313" key="2">
    <source>
        <dbReference type="EMBL" id="MBB5780329.1"/>
    </source>
</evidence>
<dbReference type="AlphaFoldDB" id="A0A7W9LE12"/>
<dbReference type="SMART" id="SM00530">
    <property type="entry name" value="HTH_XRE"/>
    <property type="match status" value="1"/>
</dbReference>
<dbReference type="EMBL" id="JACHMB010000001">
    <property type="protein sequence ID" value="MBB5780329.1"/>
    <property type="molecule type" value="Genomic_DNA"/>
</dbReference>
<feature type="domain" description="HTH cro/C1-type" evidence="1">
    <location>
        <begin position="35"/>
        <end position="90"/>
    </location>
</feature>
<sequence>MMIVAEPDGDGVPAGVVRGARSGPTALRIMVGTQLRRLREAKGITGEQAADTIRASHSKISRMELGRSPFKQRDVADLLTLYGITAPDEREKVLELARQASAPGWWHQYSDVLPGWFEPYLGLEQAARTIRNYEAQSVHGLLQCEPYARAVIGIQYGDADPDDLDRRVAMRMRRQDLLTDSDAPTLWAIMDEAVLTRPIGGRDVQRAQLEHLLAVCDLPNVTLQIVPFHIGGHAAVGGPFTLLRFDAPDLPDVVYLEHLTSAMYLDKPTDIDSYSKVMNTLTIQAAPKEATPALLKGMLEEL</sequence>
<organism evidence="2 3">
    <name type="scientific">Nonomuraea jabiensis</name>
    <dbReference type="NCBI Taxonomy" id="882448"/>
    <lineage>
        <taxon>Bacteria</taxon>
        <taxon>Bacillati</taxon>
        <taxon>Actinomycetota</taxon>
        <taxon>Actinomycetes</taxon>
        <taxon>Streptosporangiales</taxon>
        <taxon>Streptosporangiaceae</taxon>
        <taxon>Nonomuraea</taxon>
    </lineage>
</organism>
<reference evidence="2 3" key="1">
    <citation type="submission" date="2020-08" db="EMBL/GenBank/DDBJ databases">
        <title>Sequencing the genomes of 1000 actinobacteria strains.</title>
        <authorList>
            <person name="Klenk H.-P."/>
        </authorList>
    </citation>
    <scope>NUCLEOTIDE SEQUENCE [LARGE SCALE GENOMIC DNA]</scope>
    <source>
        <strain evidence="2 3">DSM 45507</strain>
    </source>
</reference>
<dbReference type="Pfam" id="PF13560">
    <property type="entry name" value="HTH_31"/>
    <property type="match status" value="1"/>
</dbReference>
<dbReference type="Pfam" id="PF19054">
    <property type="entry name" value="DUF5753"/>
    <property type="match status" value="1"/>
</dbReference>
<accession>A0A7W9LE12</accession>
<evidence type="ECO:0000259" key="1">
    <source>
        <dbReference type="PROSITE" id="PS50943"/>
    </source>
</evidence>
<dbReference type="SUPFAM" id="SSF47413">
    <property type="entry name" value="lambda repressor-like DNA-binding domains"/>
    <property type="match status" value="1"/>
</dbReference>
<dbReference type="PROSITE" id="PS50943">
    <property type="entry name" value="HTH_CROC1"/>
    <property type="match status" value="1"/>
</dbReference>
<evidence type="ECO:0000313" key="3">
    <source>
        <dbReference type="Proteomes" id="UP000579153"/>
    </source>
</evidence>
<dbReference type="InterPro" id="IPR001387">
    <property type="entry name" value="Cro/C1-type_HTH"/>
</dbReference>
<dbReference type="CDD" id="cd00093">
    <property type="entry name" value="HTH_XRE"/>
    <property type="match status" value="1"/>
</dbReference>
<dbReference type="InterPro" id="IPR043917">
    <property type="entry name" value="DUF5753"/>
</dbReference>
<proteinExistence type="predicted"/>
<gene>
    <name evidence="2" type="ORF">HD596_007085</name>
</gene>
<dbReference type="Gene3D" id="1.10.260.40">
    <property type="entry name" value="lambda repressor-like DNA-binding domains"/>
    <property type="match status" value="1"/>
</dbReference>